<keyword evidence="3" id="KW-1185">Reference proteome</keyword>
<organism evidence="2 3">
    <name type="scientific">Tanacetum coccineum</name>
    <dbReference type="NCBI Taxonomy" id="301880"/>
    <lineage>
        <taxon>Eukaryota</taxon>
        <taxon>Viridiplantae</taxon>
        <taxon>Streptophyta</taxon>
        <taxon>Embryophyta</taxon>
        <taxon>Tracheophyta</taxon>
        <taxon>Spermatophyta</taxon>
        <taxon>Magnoliopsida</taxon>
        <taxon>eudicotyledons</taxon>
        <taxon>Gunneridae</taxon>
        <taxon>Pentapetalae</taxon>
        <taxon>asterids</taxon>
        <taxon>campanulids</taxon>
        <taxon>Asterales</taxon>
        <taxon>Asteraceae</taxon>
        <taxon>Asteroideae</taxon>
        <taxon>Anthemideae</taxon>
        <taxon>Anthemidinae</taxon>
        <taxon>Tanacetum</taxon>
    </lineage>
</organism>
<gene>
    <name evidence="2" type="ORF">Tco_0657257</name>
</gene>
<proteinExistence type="predicted"/>
<feature type="region of interest" description="Disordered" evidence="1">
    <location>
        <begin position="199"/>
        <end position="223"/>
    </location>
</feature>
<name>A0ABQ4XB24_9ASTR</name>
<dbReference type="EMBL" id="BQNB010009363">
    <property type="protein sequence ID" value="GJS62473.1"/>
    <property type="molecule type" value="Genomic_DNA"/>
</dbReference>
<reference evidence="2" key="2">
    <citation type="submission" date="2022-01" db="EMBL/GenBank/DDBJ databases">
        <authorList>
            <person name="Yamashiro T."/>
            <person name="Shiraishi A."/>
            <person name="Satake H."/>
            <person name="Nakayama K."/>
        </authorList>
    </citation>
    <scope>NUCLEOTIDE SEQUENCE</scope>
</reference>
<sequence>MVVLESCPKHNMVAYLEKTKGNAEFHDIIDFLARSSIHNGLTISPVVSTTFVEQFWMSAKSKIINNVRVLVGNHGGQSSSDKSLSGNEGDMTLQSVYDLFGEVVFLEATIDRKKSLKKHWMQKESIPTGEEICQSEPSVHKDPLFDELPEDTLDYMDTEDAQDVGRTRDVDKCSTDKTQVNTDKEKIVPISSDEAKVVSREKEKRVELKDVEETERPRPTSTRSLLTLSLLPRLIKMIREKEIEEEDESELNLRYS</sequence>
<evidence type="ECO:0000256" key="1">
    <source>
        <dbReference type="SAM" id="MobiDB-lite"/>
    </source>
</evidence>
<feature type="compositionally biased region" description="Basic and acidic residues" evidence="1">
    <location>
        <begin position="199"/>
        <end position="218"/>
    </location>
</feature>
<reference evidence="2" key="1">
    <citation type="journal article" date="2022" name="Int. J. Mol. Sci.">
        <title>Draft Genome of Tanacetum Coccineum: Genomic Comparison of Closely Related Tanacetum-Family Plants.</title>
        <authorList>
            <person name="Yamashiro T."/>
            <person name="Shiraishi A."/>
            <person name="Nakayama K."/>
            <person name="Satake H."/>
        </authorList>
    </citation>
    <scope>NUCLEOTIDE SEQUENCE</scope>
</reference>
<comment type="caution">
    <text evidence="2">The sequence shown here is derived from an EMBL/GenBank/DDBJ whole genome shotgun (WGS) entry which is preliminary data.</text>
</comment>
<accession>A0ABQ4XB24</accession>
<evidence type="ECO:0000313" key="3">
    <source>
        <dbReference type="Proteomes" id="UP001151760"/>
    </source>
</evidence>
<dbReference type="Proteomes" id="UP001151760">
    <property type="component" value="Unassembled WGS sequence"/>
</dbReference>
<protein>
    <submittedName>
        <fullName evidence="2">Uncharacterized protein</fullName>
    </submittedName>
</protein>
<evidence type="ECO:0000313" key="2">
    <source>
        <dbReference type="EMBL" id="GJS62473.1"/>
    </source>
</evidence>